<dbReference type="Gene3D" id="3.50.50.60">
    <property type="entry name" value="FAD/NAD(P)-binding domain"/>
    <property type="match status" value="2"/>
</dbReference>
<organism evidence="10 11">
    <name type="scientific">Thermogemmatispora tikiterensis</name>
    <dbReference type="NCBI Taxonomy" id="1825093"/>
    <lineage>
        <taxon>Bacteria</taxon>
        <taxon>Bacillati</taxon>
        <taxon>Chloroflexota</taxon>
        <taxon>Ktedonobacteria</taxon>
        <taxon>Thermogemmatisporales</taxon>
        <taxon>Thermogemmatisporaceae</taxon>
        <taxon>Thermogemmatispora</taxon>
    </lineage>
</organism>
<evidence type="ECO:0000256" key="2">
    <source>
        <dbReference type="ARBA" id="ARBA00022630"/>
    </source>
</evidence>
<dbReference type="Pfam" id="PF02852">
    <property type="entry name" value="Pyr_redox_dim"/>
    <property type="match status" value="1"/>
</dbReference>
<dbReference type="Gene3D" id="3.30.390.30">
    <property type="match status" value="1"/>
</dbReference>
<dbReference type="PIRSF" id="PIRSF000350">
    <property type="entry name" value="Mercury_reductase_MerA"/>
    <property type="match status" value="1"/>
</dbReference>
<dbReference type="PANTHER" id="PTHR43014">
    <property type="entry name" value="MERCURIC REDUCTASE"/>
    <property type="match status" value="1"/>
</dbReference>
<dbReference type="InterPro" id="IPR001100">
    <property type="entry name" value="Pyr_nuc-diS_OxRdtase"/>
</dbReference>
<feature type="disulfide bond" description="Redox-active" evidence="7">
    <location>
        <begin position="48"/>
        <end position="53"/>
    </location>
</feature>
<evidence type="ECO:0000256" key="1">
    <source>
        <dbReference type="ARBA" id="ARBA00007532"/>
    </source>
</evidence>
<evidence type="ECO:0000259" key="8">
    <source>
        <dbReference type="Pfam" id="PF02852"/>
    </source>
</evidence>
<evidence type="ECO:0000313" key="10">
    <source>
        <dbReference type="EMBL" id="RAQ94765.1"/>
    </source>
</evidence>
<dbReference type="InterPro" id="IPR016156">
    <property type="entry name" value="FAD/NAD-linked_Rdtase_dimer_sf"/>
</dbReference>
<accession>A0A328VKL4</accession>
<dbReference type="SUPFAM" id="SSF51905">
    <property type="entry name" value="FAD/NAD(P)-binding domain"/>
    <property type="match status" value="1"/>
</dbReference>
<evidence type="ECO:0000256" key="4">
    <source>
        <dbReference type="ARBA" id="ARBA00023002"/>
    </source>
</evidence>
<feature type="binding site" evidence="6">
    <location>
        <position position="280"/>
    </location>
    <ligand>
        <name>NAD(+)</name>
        <dbReference type="ChEBI" id="CHEBI:57540"/>
    </ligand>
</feature>
<reference evidence="10 11" key="1">
    <citation type="submission" date="2016-08" db="EMBL/GenBank/DDBJ databases">
        <title>Analysis of Carbohydrate Active Enzymes in Thermogemmatispora T81 Reveals Carbohydrate Degradation Ability.</title>
        <authorList>
            <person name="Tomazini A."/>
            <person name="Lal S."/>
            <person name="Stott M."/>
            <person name="Henrissat B."/>
            <person name="Polikarpov I."/>
            <person name="Sparling R."/>
            <person name="Levin D.B."/>
        </authorList>
    </citation>
    <scope>NUCLEOTIDE SEQUENCE [LARGE SCALE GENOMIC DNA]</scope>
    <source>
        <strain evidence="10 11">T81</strain>
    </source>
</reference>
<dbReference type="Pfam" id="PF07992">
    <property type="entry name" value="Pyr_redox_2"/>
    <property type="match status" value="1"/>
</dbReference>
<evidence type="ECO:0000256" key="3">
    <source>
        <dbReference type="ARBA" id="ARBA00022827"/>
    </source>
</evidence>
<dbReference type="InterPro" id="IPR004099">
    <property type="entry name" value="Pyr_nucl-diS_OxRdtase_dimer"/>
</dbReference>
<proteinExistence type="inferred from homology"/>
<keyword evidence="2" id="KW-0285">Flavoprotein</keyword>
<evidence type="ECO:0000313" key="11">
    <source>
        <dbReference type="Proteomes" id="UP000248706"/>
    </source>
</evidence>
<feature type="domain" description="FAD/NAD(P)-binding" evidence="9">
    <location>
        <begin position="11"/>
        <end position="332"/>
    </location>
</feature>
<dbReference type="GO" id="GO:0003955">
    <property type="term" value="F:NAD(P)H dehydrogenase (quinone) activity"/>
    <property type="evidence" value="ECO:0007669"/>
    <property type="project" value="TreeGrafter"/>
</dbReference>
<feature type="binding site" evidence="6">
    <location>
        <position position="321"/>
    </location>
    <ligand>
        <name>FAD</name>
        <dbReference type="ChEBI" id="CHEBI:57692"/>
    </ligand>
</feature>
<dbReference type="RefSeq" id="WP_112426925.1">
    <property type="nucleotide sequence ID" value="NZ_MCIF01000002.1"/>
</dbReference>
<gene>
    <name evidence="10" type="ORF">A4R35_04400</name>
</gene>
<protein>
    <submittedName>
        <fullName evidence="10">Mercuric reductase</fullName>
    </submittedName>
</protein>
<keyword evidence="3 6" id="KW-0274">FAD</keyword>
<feature type="domain" description="Pyridine nucleotide-disulphide oxidoreductase dimerisation" evidence="8">
    <location>
        <begin position="356"/>
        <end position="463"/>
    </location>
</feature>
<dbReference type="InterPro" id="IPR023753">
    <property type="entry name" value="FAD/NAD-binding_dom"/>
</dbReference>
<evidence type="ECO:0000256" key="5">
    <source>
        <dbReference type="PIRSR" id="PIRSR000350-2"/>
    </source>
</evidence>
<evidence type="ECO:0000256" key="7">
    <source>
        <dbReference type="PIRSR" id="PIRSR000350-4"/>
    </source>
</evidence>
<dbReference type="PANTHER" id="PTHR43014:SF2">
    <property type="entry name" value="MERCURIC REDUCTASE"/>
    <property type="match status" value="1"/>
</dbReference>
<keyword evidence="11" id="KW-1185">Reference proteome</keyword>
<feature type="binding site" evidence="6">
    <location>
        <position position="57"/>
    </location>
    <ligand>
        <name>FAD</name>
        <dbReference type="ChEBI" id="CHEBI:57692"/>
    </ligand>
</feature>
<comment type="similarity">
    <text evidence="1">Belongs to the class-I pyridine nucleotide-disulfide oxidoreductase family.</text>
</comment>
<dbReference type="FunFam" id="3.30.390.30:FF:000001">
    <property type="entry name" value="Dihydrolipoyl dehydrogenase"/>
    <property type="match status" value="1"/>
</dbReference>
<comment type="cofactor">
    <cofactor evidence="6">
        <name>FAD</name>
        <dbReference type="ChEBI" id="CHEBI:57692"/>
    </cofactor>
    <text evidence="6">Binds 1 FAD per subunit.</text>
</comment>
<dbReference type="GO" id="GO:0050660">
    <property type="term" value="F:flavin adenine dinucleotide binding"/>
    <property type="evidence" value="ECO:0007669"/>
    <property type="project" value="TreeGrafter"/>
</dbReference>
<dbReference type="InterPro" id="IPR036188">
    <property type="entry name" value="FAD/NAD-bd_sf"/>
</dbReference>
<evidence type="ECO:0000259" key="9">
    <source>
        <dbReference type="Pfam" id="PF07992"/>
    </source>
</evidence>
<sequence length="475" mass="51255">MTSTEASLAVYDAIIIGAGQGGGPLATALAQAGRKTALIEREHVGGTCINTGCTPTKTMIASARVAYLVRRAASYGVRLPGGEAPVEMGVVRQRKRAIVESFRQGSERRLKEVEGLDLLRGEARFVSPKELEVRLADGALRHLRAEVIVIDVGARPARPKLAGLETVPALDSTSIMELDSLPPHLLVIGGGYVGLEFGQMFRRFGSRVTLVHRGKRLLAHEDDDVAEAVAHILREDGIELLMESLPQQIEQLPDGQLRLSVTTPQGERQVSASHLLLAAGRQPNTDTLNLEACGVRTDERGRILVNEHLETDVAGIYAIGDARVGPAFTHISYDDFRLLRTNLLEGGRASTRDRLVPYTIFIDPQLGRIGLTEAEARADGRRIRVARLPMSAVARALEVDEARGFMKAIVDADNGRILGAAILGIEGGEIMAMLEIAMLGKLPYTVLRDAIFAHPTLAEALNNLFSSLADETGTL</sequence>
<comment type="caution">
    <text evidence="10">The sequence shown here is derived from an EMBL/GenBank/DDBJ whole genome shotgun (WGS) entry which is preliminary data.</text>
</comment>
<feature type="binding site" evidence="6">
    <location>
        <begin position="189"/>
        <end position="196"/>
    </location>
    <ligand>
        <name>NAD(+)</name>
        <dbReference type="ChEBI" id="CHEBI:57540"/>
    </ligand>
</feature>
<feature type="active site" description="Proton acceptor" evidence="5">
    <location>
        <position position="454"/>
    </location>
</feature>
<dbReference type="AlphaFoldDB" id="A0A328VKL4"/>
<dbReference type="PRINTS" id="PR00411">
    <property type="entry name" value="PNDRDTASEI"/>
</dbReference>
<dbReference type="SUPFAM" id="SSF55424">
    <property type="entry name" value="FAD/NAD-linked reductases, dimerisation (C-terminal) domain"/>
    <property type="match status" value="1"/>
</dbReference>
<dbReference type="Proteomes" id="UP000248706">
    <property type="component" value="Unassembled WGS sequence"/>
</dbReference>
<keyword evidence="4" id="KW-0560">Oxidoreductase</keyword>
<keyword evidence="6" id="KW-0547">Nucleotide-binding</keyword>
<dbReference type="EMBL" id="MCIF01000002">
    <property type="protein sequence ID" value="RAQ94765.1"/>
    <property type="molecule type" value="Genomic_DNA"/>
</dbReference>
<dbReference type="PRINTS" id="PR00368">
    <property type="entry name" value="FADPNR"/>
</dbReference>
<name>A0A328VKL4_9CHLR</name>
<dbReference type="OrthoDB" id="9800167at2"/>
<keyword evidence="6" id="KW-0520">NAD</keyword>
<evidence type="ECO:0000256" key="6">
    <source>
        <dbReference type="PIRSR" id="PIRSR000350-3"/>
    </source>
</evidence>